<evidence type="ECO:0000259" key="15">
    <source>
        <dbReference type="PROSITE" id="PS50109"/>
    </source>
</evidence>
<dbReference type="InterPro" id="IPR004358">
    <property type="entry name" value="Sig_transdc_His_kin-like_C"/>
</dbReference>
<keyword evidence="12" id="KW-0902">Two-component regulatory system</keyword>
<evidence type="ECO:0000256" key="10">
    <source>
        <dbReference type="ARBA" id="ARBA00022840"/>
    </source>
</evidence>
<name>A0A7W1WRD9_9BACL</name>
<dbReference type="InterPro" id="IPR005467">
    <property type="entry name" value="His_kinase_dom"/>
</dbReference>
<evidence type="ECO:0000256" key="2">
    <source>
        <dbReference type="ARBA" id="ARBA00004651"/>
    </source>
</evidence>
<evidence type="ECO:0000256" key="8">
    <source>
        <dbReference type="ARBA" id="ARBA00022741"/>
    </source>
</evidence>
<dbReference type="PANTHER" id="PTHR45528:SF1">
    <property type="entry name" value="SENSOR HISTIDINE KINASE CPXA"/>
    <property type="match status" value="1"/>
</dbReference>
<dbReference type="SMART" id="SM00304">
    <property type="entry name" value="HAMP"/>
    <property type="match status" value="1"/>
</dbReference>
<keyword evidence="10" id="KW-0067">ATP-binding</keyword>
<dbReference type="PROSITE" id="PS50885">
    <property type="entry name" value="HAMP"/>
    <property type="match status" value="1"/>
</dbReference>
<reference evidence="17 18" key="1">
    <citation type="submission" date="2020-07" db="EMBL/GenBank/DDBJ databases">
        <authorList>
            <person name="Feng H."/>
        </authorList>
    </citation>
    <scope>NUCLEOTIDE SEQUENCE [LARGE SCALE GENOMIC DNA]</scope>
    <source>
        <strain evidence="18">s-10</strain>
    </source>
</reference>
<gene>
    <name evidence="17" type="ORF">H1191_10120</name>
</gene>
<dbReference type="InterPro" id="IPR003660">
    <property type="entry name" value="HAMP_dom"/>
</dbReference>
<keyword evidence="7 14" id="KW-0812">Transmembrane</keyword>
<sequence>MKKKFSIRTWFVWIGLPLIFIVPTCITYGEVFVLVSFFDDTDEAVTQLNKQMEADQTWINQNILNQPMKWSDPSWQKTVTSKLEQMKVQIRLLDPKGQLVFANRHHNEQQKVQTNLFEEYPVYQDQQWRGTAYISYQLRARTNNDQRTSATQEILLSFAKFSPVISWLVTFIIMLLTCLWFINQSILKPLASLGKAARMVSRNNLQFHLPGTHIKEVAQVLEAFTAMKKALHASIERQAIIEQERKMFIASMIHDLRTPLFSIRGYLEGIQTGIASTPEKVKHYVQVCQEKANTLDQLVNDLFTYSKLEHLEQSPELQTTDLVDLIRTALEGFDPLARKKNISVSFRHVVDHCMIPGDSHLLARAINNLLDNALRFTSSHIEVGCHYKDENSVQMIISDNGPGFTSQDLPYLFSPLYRAESSRNRNTGGAGLGLAIAKRIVEAHQGKIDAFNRQPGGACFVIELPAERQNEK</sequence>
<evidence type="ECO:0000256" key="14">
    <source>
        <dbReference type="SAM" id="Phobius"/>
    </source>
</evidence>
<accession>A0A7W1WRD9</accession>
<organism evidence="17 18">
    <name type="scientific">Paenactinomyces guangxiensis</name>
    <dbReference type="NCBI Taxonomy" id="1490290"/>
    <lineage>
        <taxon>Bacteria</taxon>
        <taxon>Bacillati</taxon>
        <taxon>Bacillota</taxon>
        <taxon>Bacilli</taxon>
        <taxon>Bacillales</taxon>
        <taxon>Thermoactinomycetaceae</taxon>
        <taxon>Paenactinomyces</taxon>
    </lineage>
</organism>
<dbReference type="GO" id="GO:0005886">
    <property type="term" value="C:plasma membrane"/>
    <property type="evidence" value="ECO:0007669"/>
    <property type="project" value="UniProtKB-SubCell"/>
</dbReference>
<dbReference type="GO" id="GO:0000155">
    <property type="term" value="F:phosphorelay sensor kinase activity"/>
    <property type="evidence" value="ECO:0007669"/>
    <property type="project" value="InterPro"/>
</dbReference>
<dbReference type="InterPro" id="IPR036097">
    <property type="entry name" value="HisK_dim/P_sf"/>
</dbReference>
<dbReference type="InterPro" id="IPR003594">
    <property type="entry name" value="HATPase_dom"/>
</dbReference>
<evidence type="ECO:0000256" key="7">
    <source>
        <dbReference type="ARBA" id="ARBA00022692"/>
    </source>
</evidence>
<dbReference type="Pfam" id="PF00512">
    <property type="entry name" value="HisKA"/>
    <property type="match status" value="1"/>
</dbReference>
<dbReference type="CDD" id="cd00082">
    <property type="entry name" value="HisKA"/>
    <property type="match status" value="1"/>
</dbReference>
<dbReference type="Pfam" id="PF00672">
    <property type="entry name" value="HAMP"/>
    <property type="match status" value="1"/>
</dbReference>
<dbReference type="Gene3D" id="3.30.565.10">
    <property type="entry name" value="Histidine kinase-like ATPase, C-terminal domain"/>
    <property type="match status" value="1"/>
</dbReference>
<dbReference type="PANTHER" id="PTHR45528">
    <property type="entry name" value="SENSOR HISTIDINE KINASE CPXA"/>
    <property type="match status" value="1"/>
</dbReference>
<dbReference type="FunFam" id="1.10.287.130:FF:000001">
    <property type="entry name" value="Two-component sensor histidine kinase"/>
    <property type="match status" value="1"/>
</dbReference>
<proteinExistence type="predicted"/>
<dbReference type="EMBL" id="JACEIQ010000009">
    <property type="protein sequence ID" value="MBA4494661.1"/>
    <property type="molecule type" value="Genomic_DNA"/>
</dbReference>
<keyword evidence="6" id="KW-0808">Transferase</keyword>
<evidence type="ECO:0000256" key="4">
    <source>
        <dbReference type="ARBA" id="ARBA00022475"/>
    </source>
</evidence>
<comment type="catalytic activity">
    <reaction evidence="1">
        <text>ATP + protein L-histidine = ADP + protein N-phospho-L-histidine.</text>
        <dbReference type="EC" id="2.7.13.3"/>
    </reaction>
</comment>
<keyword evidence="4" id="KW-1003">Cell membrane</keyword>
<dbReference type="RefSeq" id="WP_181751905.1">
    <property type="nucleotide sequence ID" value="NZ_JACEIQ010000009.1"/>
</dbReference>
<dbReference type="FunFam" id="3.30.565.10:FF:000006">
    <property type="entry name" value="Sensor histidine kinase WalK"/>
    <property type="match status" value="1"/>
</dbReference>
<dbReference type="SMART" id="SM00388">
    <property type="entry name" value="HisKA"/>
    <property type="match status" value="1"/>
</dbReference>
<evidence type="ECO:0000256" key="12">
    <source>
        <dbReference type="ARBA" id="ARBA00023012"/>
    </source>
</evidence>
<evidence type="ECO:0000259" key="16">
    <source>
        <dbReference type="PROSITE" id="PS50885"/>
    </source>
</evidence>
<dbReference type="InterPro" id="IPR050398">
    <property type="entry name" value="HssS/ArlS-like"/>
</dbReference>
<dbReference type="EC" id="2.7.13.3" evidence="3"/>
<evidence type="ECO:0000256" key="9">
    <source>
        <dbReference type="ARBA" id="ARBA00022777"/>
    </source>
</evidence>
<protein>
    <recommendedName>
        <fullName evidence="3">histidine kinase</fullName>
        <ecNumber evidence="3">2.7.13.3</ecNumber>
    </recommendedName>
</protein>
<dbReference type="GO" id="GO:0005524">
    <property type="term" value="F:ATP binding"/>
    <property type="evidence" value="ECO:0007669"/>
    <property type="project" value="UniProtKB-KW"/>
</dbReference>
<evidence type="ECO:0000256" key="3">
    <source>
        <dbReference type="ARBA" id="ARBA00012438"/>
    </source>
</evidence>
<feature type="transmembrane region" description="Helical" evidence="14">
    <location>
        <begin position="164"/>
        <end position="182"/>
    </location>
</feature>
<dbReference type="SUPFAM" id="SSF55874">
    <property type="entry name" value="ATPase domain of HSP90 chaperone/DNA topoisomerase II/histidine kinase"/>
    <property type="match status" value="1"/>
</dbReference>
<evidence type="ECO:0000256" key="1">
    <source>
        <dbReference type="ARBA" id="ARBA00000085"/>
    </source>
</evidence>
<dbReference type="InterPro" id="IPR036890">
    <property type="entry name" value="HATPase_C_sf"/>
</dbReference>
<evidence type="ECO:0000256" key="6">
    <source>
        <dbReference type="ARBA" id="ARBA00022679"/>
    </source>
</evidence>
<keyword evidence="8" id="KW-0547">Nucleotide-binding</keyword>
<comment type="caution">
    <text evidence="17">The sequence shown here is derived from an EMBL/GenBank/DDBJ whole genome shotgun (WGS) entry which is preliminary data.</text>
</comment>
<feature type="transmembrane region" description="Helical" evidence="14">
    <location>
        <begin position="12"/>
        <end position="38"/>
    </location>
</feature>
<dbReference type="Pfam" id="PF02518">
    <property type="entry name" value="HATPase_c"/>
    <property type="match status" value="1"/>
</dbReference>
<keyword evidence="13 14" id="KW-0472">Membrane</keyword>
<dbReference type="PROSITE" id="PS50109">
    <property type="entry name" value="HIS_KIN"/>
    <property type="match status" value="1"/>
</dbReference>
<evidence type="ECO:0000256" key="11">
    <source>
        <dbReference type="ARBA" id="ARBA00022989"/>
    </source>
</evidence>
<dbReference type="Gene3D" id="6.10.340.10">
    <property type="match status" value="1"/>
</dbReference>
<dbReference type="InterPro" id="IPR003661">
    <property type="entry name" value="HisK_dim/P_dom"/>
</dbReference>
<feature type="domain" description="HAMP" evidence="16">
    <location>
        <begin position="184"/>
        <end position="236"/>
    </location>
</feature>
<keyword evidence="18" id="KW-1185">Reference proteome</keyword>
<comment type="subcellular location">
    <subcellularLocation>
        <location evidence="2">Cell membrane</location>
        <topology evidence="2">Multi-pass membrane protein</topology>
    </subcellularLocation>
</comment>
<evidence type="ECO:0000256" key="5">
    <source>
        <dbReference type="ARBA" id="ARBA00022553"/>
    </source>
</evidence>
<dbReference type="AlphaFoldDB" id="A0A7W1WRD9"/>
<dbReference type="PRINTS" id="PR00344">
    <property type="entry name" value="BCTRLSENSOR"/>
</dbReference>
<dbReference type="Proteomes" id="UP000535491">
    <property type="component" value="Unassembled WGS sequence"/>
</dbReference>
<dbReference type="SUPFAM" id="SSF47384">
    <property type="entry name" value="Homodimeric domain of signal transducing histidine kinase"/>
    <property type="match status" value="1"/>
</dbReference>
<keyword evidence="9" id="KW-0418">Kinase</keyword>
<feature type="domain" description="Histidine kinase" evidence="15">
    <location>
        <begin position="251"/>
        <end position="468"/>
    </location>
</feature>
<dbReference type="Gene3D" id="1.10.287.130">
    <property type="match status" value="1"/>
</dbReference>
<keyword evidence="5" id="KW-0597">Phosphoprotein</keyword>
<dbReference type="SMART" id="SM00387">
    <property type="entry name" value="HATPase_c"/>
    <property type="match status" value="1"/>
</dbReference>
<keyword evidence="11 14" id="KW-1133">Transmembrane helix</keyword>
<evidence type="ECO:0000256" key="13">
    <source>
        <dbReference type="ARBA" id="ARBA00023136"/>
    </source>
</evidence>
<evidence type="ECO:0000313" key="18">
    <source>
        <dbReference type="Proteomes" id="UP000535491"/>
    </source>
</evidence>
<evidence type="ECO:0000313" key="17">
    <source>
        <dbReference type="EMBL" id="MBA4494661.1"/>
    </source>
</evidence>